<feature type="transmembrane region" description="Helical" evidence="1">
    <location>
        <begin position="213"/>
        <end position="235"/>
    </location>
</feature>
<sequence>MLSSIFSHPDFWKYVSVPFIAGLIAWFTNWIAVQMTFYPLKFFGIPPFLGWQGIIPKRAVKMAGILVDQTLSKIGSISEFFQQMEPEKISAHLTRSIQGRIEEYTDEVMTERNAVLWENLPLLVRRRVYSRARRAVPEIMDNLVDDISKNVEELVDLKYMIGSQMEQDRALMVRMFREVGEPEFRFVIHSGFYFGFMFGLIQIPVMLLVPQPWMVPIFGFIVGSATNWMALNIIFRPLNPVRVGPFRIQGLFLRRQKDVAESFARLTTTEVVTLRNIMNQVLNGPKADRTKQLIKRHMRPLLEGGVVRTAAQLTVGPGGYADLKRAVEEKAVDLAVIPFEDTQFNKERGAIVERIMRERMGMLSSEEFQSLLRPAFQEDEWILIMIGGGLGFAAGVLQLFVVFGSSLLG</sequence>
<name>A0ABV4AFW4_9GAMM</name>
<proteinExistence type="predicted"/>
<keyword evidence="1" id="KW-1133">Transmembrane helix</keyword>
<evidence type="ECO:0000313" key="2">
    <source>
        <dbReference type="EMBL" id="MEY1661734.1"/>
    </source>
</evidence>
<comment type="caution">
    <text evidence="2">The sequence shown here is derived from an EMBL/GenBank/DDBJ whole genome shotgun (WGS) entry which is preliminary data.</text>
</comment>
<dbReference type="PANTHER" id="PTHR35791">
    <property type="entry name" value="UPF0754 MEMBRANE PROTEIN YHEB"/>
    <property type="match status" value="1"/>
</dbReference>
<keyword evidence="3" id="KW-1185">Reference proteome</keyword>
<keyword evidence="1" id="KW-0812">Transmembrane</keyword>
<accession>A0ABV4AFW4</accession>
<protein>
    <submittedName>
        <fullName evidence="2">DUF445 domain-containing protein</fullName>
    </submittedName>
</protein>
<feature type="transmembrane region" description="Helical" evidence="1">
    <location>
        <begin position="381"/>
        <end position="403"/>
    </location>
</feature>
<gene>
    <name evidence="2" type="ORF">AB5I84_06180</name>
</gene>
<dbReference type="RefSeq" id="WP_369454983.1">
    <property type="nucleotide sequence ID" value="NZ_JBGCUO010000001.1"/>
</dbReference>
<evidence type="ECO:0000313" key="3">
    <source>
        <dbReference type="Proteomes" id="UP001562065"/>
    </source>
</evidence>
<evidence type="ECO:0000256" key="1">
    <source>
        <dbReference type="SAM" id="Phobius"/>
    </source>
</evidence>
<feature type="transmembrane region" description="Helical" evidence="1">
    <location>
        <begin position="12"/>
        <end position="33"/>
    </location>
</feature>
<dbReference type="EMBL" id="JBGCUO010000001">
    <property type="protein sequence ID" value="MEY1661734.1"/>
    <property type="molecule type" value="Genomic_DNA"/>
</dbReference>
<dbReference type="PANTHER" id="PTHR35791:SF1">
    <property type="entry name" value="UPF0754 MEMBRANE PROTEIN YHEB"/>
    <property type="match status" value="1"/>
</dbReference>
<keyword evidence="1" id="KW-0472">Membrane</keyword>
<organism evidence="2 3">
    <name type="scientific">Isoalcanivorax beigongshangi</name>
    <dbReference type="NCBI Taxonomy" id="3238810"/>
    <lineage>
        <taxon>Bacteria</taxon>
        <taxon>Pseudomonadati</taxon>
        <taxon>Pseudomonadota</taxon>
        <taxon>Gammaproteobacteria</taxon>
        <taxon>Oceanospirillales</taxon>
        <taxon>Alcanivoracaceae</taxon>
        <taxon>Isoalcanivorax</taxon>
    </lineage>
</organism>
<feature type="transmembrane region" description="Helical" evidence="1">
    <location>
        <begin position="184"/>
        <end position="207"/>
    </location>
</feature>
<dbReference type="Proteomes" id="UP001562065">
    <property type="component" value="Unassembled WGS sequence"/>
</dbReference>
<reference evidence="2 3" key="1">
    <citation type="submission" date="2024-07" db="EMBL/GenBank/DDBJ databases">
        <authorList>
            <person name="Ren Q."/>
        </authorList>
    </citation>
    <scope>NUCLEOTIDE SEQUENCE [LARGE SCALE GENOMIC DNA]</scope>
    <source>
        <strain evidence="2 3">REN37</strain>
    </source>
</reference>